<dbReference type="SMART" id="SM00318">
    <property type="entry name" value="SNc"/>
    <property type="match status" value="1"/>
</dbReference>
<reference evidence="3 4" key="1">
    <citation type="submission" date="2020-08" db="EMBL/GenBank/DDBJ databases">
        <title>Genomic Encyclopedia of Type Strains, Phase IV (KMG-IV): sequencing the most valuable type-strain genomes for metagenomic binning, comparative biology and taxonomic classification.</title>
        <authorList>
            <person name="Goeker M."/>
        </authorList>
    </citation>
    <scope>NUCLEOTIDE SEQUENCE [LARGE SCALE GENOMIC DNA]</scope>
    <source>
        <strain evidence="3 4">DSM 102850</strain>
    </source>
</reference>
<evidence type="ECO:0000313" key="4">
    <source>
        <dbReference type="Proteomes" id="UP000563524"/>
    </source>
</evidence>
<feature type="chain" id="PRO_5032659071" evidence="1">
    <location>
        <begin position="23"/>
        <end position="217"/>
    </location>
</feature>
<keyword evidence="4" id="KW-1185">Reference proteome</keyword>
<dbReference type="Proteomes" id="UP000563524">
    <property type="component" value="Unassembled WGS sequence"/>
</dbReference>
<dbReference type="GO" id="GO:0004519">
    <property type="term" value="F:endonuclease activity"/>
    <property type="evidence" value="ECO:0007669"/>
    <property type="project" value="UniProtKB-KW"/>
</dbReference>
<feature type="signal peptide" evidence="1">
    <location>
        <begin position="1"/>
        <end position="22"/>
    </location>
</feature>
<dbReference type="RefSeq" id="WP_183815820.1">
    <property type="nucleotide sequence ID" value="NZ_JACHOB010000001.1"/>
</dbReference>
<dbReference type="Gene3D" id="2.40.50.90">
    <property type="match status" value="1"/>
</dbReference>
<keyword evidence="3" id="KW-0378">Hydrolase</keyword>
<feature type="domain" description="TNase-like" evidence="2">
    <location>
        <begin position="25"/>
        <end position="143"/>
    </location>
</feature>
<dbReference type="PROSITE" id="PS51257">
    <property type="entry name" value="PROKAR_LIPOPROTEIN"/>
    <property type="match status" value="1"/>
</dbReference>
<evidence type="ECO:0000313" key="3">
    <source>
        <dbReference type="EMBL" id="MBB4658188.1"/>
    </source>
</evidence>
<sequence>MRRAVYLLLGLAVLAACWRAGGGDKPESSVRVIDGDTVVWQGRTADLYGIDAPELGQRCLSGTHLYPCGLDAAHALEKRTLLDELSCEPAPARADELVCGSADQSLGDLQLADGYAYAVDGAPAAQRALADEARTARLGVWRGEHVQPAAWRAGERLAAEEREPQACPIIGTVRNGRRIYLVPSDRDYDDVRVLAGTRRFCSDEAARESGAVHVEAR</sequence>
<protein>
    <submittedName>
        <fullName evidence="3">Endonuclease YncB(Thermonuclease family)</fullName>
    </submittedName>
</protein>
<keyword evidence="3" id="KW-0540">Nuclease</keyword>
<name>A0A840I1W9_9PROT</name>
<keyword evidence="1" id="KW-0732">Signal</keyword>
<dbReference type="EMBL" id="JACHOB010000001">
    <property type="protein sequence ID" value="MBB4658188.1"/>
    <property type="molecule type" value="Genomic_DNA"/>
</dbReference>
<evidence type="ECO:0000259" key="2">
    <source>
        <dbReference type="SMART" id="SM00318"/>
    </source>
</evidence>
<organism evidence="3 4">
    <name type="scientific">Parvularcula dongshanensis</name>
    <dbReference type="NCBI Taxonomy" id="1173995"/>
    <lineage>
        <taxon>Bacteria</taxon>
        <taxon>Pseudomonadati</taxon>
        <taxon>Pseudomonadota</taxon>
        <taxon>Alphaproteobacteria</taxon>
        <taxon>Parvularculales</taxon>
        <taxon>Parvularculaceae</taxon>
        <taxon>Parvularcula</taxon>
    </lineage>
</organism>
<comment type="caution">
    <text evidence="3">The sequence shown here is derived from an EMBL/GenBank/DDBJ whole genome shotgun (WGS) entry which is preliminary data.</text>
</comment>
<dbReference type="InterPro" id="IPR016071">
    <property type="entry name" value="Staphylococal_nuclease_OB-fold"/>
</dbReference>
<dbReference type="AlphaFoldDB" id="A0A840I1W9"/>
<accession>A0A840I1W9</accession>
<proteinExistence type="predicted"/>
<dbReference type="InterPro" id="IPR035437">
    <property type="entry name" value="SNase_OB-fold_sf"/>
</dbReference>
<keyword evidence="3" id="KW-0255">Endonuclease</keyword>
<evidence type="ECO:0000256" key="1">
    <source>
        <dbReference type="SAM" id="SignalP"/>
    </source>
</evidence>
<gene>
    <name evidence="3" type="ORF">GGQ59_000688</name>
</gene>
<dbReference type="SUPFAM" id="SSF50199">
    <property type="entry name" value="Staphylococcal nuclease"/>
    <property type="match status" value="1"/>
</dbReference>